<dbReference type="InterPro" id="IPR003869">
    <property type="entry name" value="Polysac_CapD-like"/>
</dbReference>
<accession>H6RMX1</accession>
<proteinExistence type="inferred from homology"/>
<dbReference type="AlphaFoldDB" id="H6RMX1"/>
<evidence type="ECO:0000256" key="1">
    <source>
        <dbReference type="ARBA" id="ARBA00007430"/>
    </source>
</evidence>
<evidence type="ECO:0000259" key="3">
    <source>
        <dbReference type="Pfam" id="PF02719"/>
    </source>
</evidence>
<dbReference type="PANTHER" id="PTHR43318:SF1">
    <property type="entry name" value="POLYSACCHARIDE BIOSYNTHESIS PROTEIN EPSC-RELATED"/>
    <property type="match status" value="1"/>
</dbReference>
<keyword evidence="2" id="KW-0812">Transmembrane</keyword>
<feature type="transmembrane region" description="Helical" evidence="2">
    <location>
        <begin position="61"/>
        <end position="87"/>
    </location>
</feature>
<feature type="transmembrane region" description="Helical" evidence="2">
    <location>
        <begin position="28"/>
        <end position="49"/>
    </location>
</feature>
<protein>
    <submittedName>
        <fullName evidence="4">Polysaccharide biosynthesis protein CapD-like</fullName>
    </submittedName>
</protein>
<keyword evidence="2" id="KW-1133">Transmembrane helix</keyword>
<gene>
    <name evidence="4" type="ordered locus">BLASA_0347</name>
</gene>
<evidence type="ECO:0000313" key="5">
    <source>
        <dbReference type="Proteomes" id="UP000007517"/>
    </source>
</evidence>
<dbReference type="CDD" id="cd05237">
    <property type="entry name" value="UDP_invert_4-6DH_SDR_e"/>
    <property type="match status" value="1"/>
</dbReference>
<dbReference type="HOGENOM" id="CLU_013560_5_2_11"/>
<organism evidence="4 5">
    <name type="scientific">Blastococcus saxobsidens (strain DD2)</name>
    <dbReference type="NCBI Taxonomy" id="1146883"/>
    <lineage>
        <taxon>Bacteria</taxon>
        <taxon>Bacillati</taxon>
        <taxon>Actinomycetota</taxon>
        <taxon>Actinomycetes</taxon>
        <taxon>Geodermatophilales</taxon>
        <taxon>Geodermatophilaceae</taxon>
        <taxon>Blastococcus</taxon>
    </lineage>
</organism>
<dbReference type="SUPFAM" id="SSF51735">
    <property type="entry name" value="NAD(P)-binding Rossmann-fold domains"/>
    <property type="match status" value="2"/>
</dbReference>
<evidence type="ECO:0000256" key="2">
    <source>
        <dbReference type="SAM" id="Phobius"/>
    </source>
</evidence>
<dbReference type="Proteomes" id="UP000007517">
    <property type="component" value="Chromosome"/>
</dbReference>
<dbReference type="EMBL" id="FO117623">
    <property type="protein sequence ID" value="CCG01324.1"/>
    <property type="molecule type" value="Genomic_DNA"/>
</dbReference>
<name>H6RMX1_BLASD</name>
<comment type="similarity">
    <text evidence="1">Belongs to the polysaccharide synthase family.</text>
</comment>
<dbReference type="eggNOG" id="COG1086">
    <property type="taxonomic scope" value="Bacteria"/>
</dbReference>
<dbReference type="PANTHER" id="PTHR43318">
    <property type="entry name" value="UDP-N-ACETYLGLUCOSAMINE 4,6-DEHYDRATASE"/>
    <property type="match status" value="1"/>
</dbReference>
<feature type="transmembrane region" description="Helical" evidence="2">
    <location>
        <begin position="122"/>
        <end position="141"/>
    </location>
</feature>
<dbReference type="InterPro" id="IPR051203">
    <property type="entry name" value="Polysaccharide_Synthase-Rel"/>
</dbReference>
<dbReference type="InterPro" id="IPR036291">
    <property type="entry name" value="NAD(P)-bd_dom_sf"/>
</dbReference>
<reference evidence="4 5" key="1">
    <citation type="journal article" date="2012" name="J. Bacteriol.">
        <title>Genome Sequence of Blastococcus saxobsidens DD2, a Stone-Inhabiting Bacterium.</title>
        <authorList>
            <person name="Chouaia B."/>
            <person name="Crotti E."/>
            <person name="Brusetti L."/>
            <person name="Daffonchio D."/>
            <person name="Essoussi I."/>
            <person name="Nouioui I."/>
            <person name="Sbissi I."/>
            <person name="Ghodhbane-Gtari F."/>
            <person name="Gtari M."/>
            <person name="Vacherie B."/>
            <person name="Barbe V."/>
            <person name="Medigue C."/>
            <person name="Gury J."/>
            <person name="Pujic P."/>
            <person name="Normand P."/>
        </authorList>
    </citation>
    <scope>NUCLEOTIDE SEQUENCE [LARGE SCALE GENOMIC DNA]</scope>
    <source>
        <strain evidence="4 5">DD2</strain>
    </source>
</reference>
<sequence>MGSVRGPHDASPSVPVSLLGRLARTRPALVLPLQDTVLLTAALVLSLLFRYDGAVPSDAWAGLLSFVPLAIAVFVGVNAAAGVYGHLWRYASVVEARRVLVAGGAATLIMVAIDLVPRFVPLTVALVSGLVATMFVGLARFQTRLVSFRRRSEQAEADTGMRVLVIGAGRTGAELIRQMQTHGHTGLLPVAVLDNDARTWGRLLSGVRVLGGLSELPRLLAELDVHQIVLADPETPTAVVERIAGLADDSGVVLRVLPGGDELVRSGLRLQDVRDLRIDDLLGREPVGTDLVRIASMLQGRRVLVTGAGGSIGSEICRQVARCAPERLVLLDHDETHLHDALATLPPTAVPELVDIRDAERLNRAFARHRPDVVFHAAAHKHVPMLETAPSEAVMTNVVGTGNVVAAAAAVDVPSLVLISTDKAVRPSSVMGASKSVAEDLVLTSARNSGRAWCGVRFGNVLGSRGSVIPTFSRQIQAGGPVTVTDARMTRYFMTIPEAVQLVLQAAAMSRGGELFMLEMGQPVSIIDLAHRMIRLSGRRPGTDVEIRISGTRPGEKLHEELSIPEEGARPTEHPSVLRLDPVLPSDRALAARVDLLRRLADAEDGAGVRAALLERNEAAEVAPQPNFVVPMGPLSPDSPVEPAAAGMAPLGPLHGQAFDDHRGTSPLITAAQSAGELTTMNGNRA</sequence>
<evidence type="ECO:0000313" key="4">
    <source>
        <dbReference type="EMBL" id="CCG01324.1"/>
    </source>
</evidence>
<dbReference type="KEGG" id="bsd:BLASA_0347"/>
<dbReference type="Gene3D" id="3.40.50.720">
    <property type="entry name" value="NAD(P)-binding Rossmann-like Domain"/>
    <property type="match status" value="2"/>
</dbReference>
<feature type="domain" description="Polysaccharide biosynthesis protein CapD-like" evidence="3">
    <location>
        <begin position="303"/>
        <end position="580"/>
    </location>
</feature>
<reference evidence="5" key="2">
    <citation type="submission" date="2012-02" db="EMBL/GenBank/DDBJ databases">
        <title>Complete genome sequence of Blastococcus saxobsidens strain DD2.</title>
        <authorList>
            <person name="Genoscope."/>
        </authorList>
    </citation>
    <scope>NUCLEOTIDE SEQUENCE [LARGE SCALE GENOMIC DNA]</scope>
    <source>
        <strain evidence="5">DD2</strain>
    </source>
</reference>
<dbReference type="STRING" id="1146883.BLASA_0347"/>
<keyword evidence="2" id="KW-0472">Membrane</keyword>
<dbReference type="Pfam" id="PF02719">
    <property type="entry name" value="Polysacc_synt_2"/>
    <property type="match status" value="1"/>
</dbReference>
<keyword evidence="5" id="KW-1185">Reference proteome</keyword>